<dbReference type="InterPro" id="IPR033126">
    <property type="entry name" value="Glyco_hydro_9_Asp/Glu_AS"/>
</dbReference>
<dbReference type="EMBL" id="FULE01000049">
    <property type="protein sequence ID" value="SJN59388.1"/>
    <property type="molecule type" value="Genomic_DNA"/>
</dbReference>
<feature type="domain" description="Glycoside hydrolase family 9" evidence="9">
    <location>
        <begin position="275"/>
        <end position="768"/>
    </location>
</feature>
<dbReference type="InterPro" id="IPR001701">
    <property type="entry name" value="Glyco_hydro_9"/>
</dbReference>
<protein>
    <recommendedName>
        <fullName evidence="8">Endoglucanase</fullName>
        <ecNumber evidence="8">3.2.1.4</ecNumber>
    </recommendedName>
</protein>
<dbReference type="GO" id="GO:0008810">
    <property type="term" value="F:cellulase activity"/>
    <property type="evidence" value="ECO:0007669"/>
    <property type="project" value="UniProtKB-EC"/>
</dbReference>
<dbReference type="InterPro" id="IPR004197">
    <property type="entry name" value="Cellulase_Ig-like"/>
</dbReference>
<reference evidence="13" key="1">
    <citation type="submission" date="2017-02" db="EMBL/GenBank/DDBJ databases">
        <authorList>
            <person name="Rodrigo-Torres L."/>
            <person name="Arahal R.D."/>
            <person name="Lucena T."/>
        </authorList>
    </citation>
    <scope>NUCLEOTIDE SEQUENCE [LARGE SCALE GENOMIC DNA]</scope>
    <source>
        <strain evidence="13">CECT 7878</strain>
    </source>
</reference>
<dbReference type="InterPro" id="IPR012341">
    <property type="entry name" value="6hp_glycosidase-like_sf"/>
</dbReference>
<dbReference type="AlphaFoldDB" id="A0A1R4LSB7"/>
<evidence type="ECO:0000256" key="1">
    <source>
        <dbReference type="ARBA" id="ARBA00007072"/>
    </source>
</evidence>
<feature type="active site" evidence="7">
    <location>
        <position position="747"/>
    </location>
</feature>
<accession>A0A1R4LSB7</accession>
<dbReference type="PROSITE" id="PS51257">
    <property type="entry name" value="PROKAR_LIPOPROTEIN"/>
    <property type="match status" value="1"/>
</dbReference>
<evidence type="ECO:0000256" key="8">
    <source>
        <dbReference type="RuleBase" id="RU361166"/>
    </source>
</evidence>
<evidence type="ECO:0000256" key="4">
    <source>
        <dbReference type="ARBA" id="ARBA00023295"/>
    </source>
</evidence>
<keyword evidence="5 6" id="KW-0624">Polysaccharide degradation</keyword>
<feature type="active site" evidence="6">
    <location>
        <position position="698"/>
    </location>
</feature>
<dbReference type="Pfam" id="PF00759">
    <property type="entry name" value="Glyco_hydro_9"/>
    <property type="match status" value="1"/>
</dbReference>
<evidence type="ECO:0000256" key="3">
    <source>
        <dbReference type="ARBA" id="ARBA00023277"/>
    </source>
</evidence>
<evidence type="ECO:0000259" key="11">
    <source>
        <dbReference type="Pfam" id="PF02927"/>
    </source>
</evidence>
<dbReference type="PROSITE" id="PS00592">
    <property type="entry name" value="GH9_2"/>
    <property type="match status" value="1"/>
</dbReference>
<dbReference type="RefSeq" id="WP_077337271.1">
    <property type="nucleotide sequence ID" value="NZ_FULE01000049.1"/>
</dbReference>
<dbReference type="Proteomes" id="UP000188276">
    <property type="component" value="Unassembled WGS sequence"/>
</dbReference>
<comment type="catalytic activity">
    <reaction evidence="8">
        <text>Endohydrolysis of (1-&gt;4)-beta-D-glucosidic linkages in cellulose, lichenin and cereal beta-D-glucans.</text>
        <dbReference type="EC" id="3.2.1.4"/>
    </reaction>
</comment>
<dbReference type="EC" id="3.2.1.4" evidence="8"/>
<dbReference type="Gene3D" id="1.50.10.10">
    <property type="match status" value="1"/>
</dbReference>
<dbReference type="Gene3D" id="2.60.40.10">
    <property type="entry name" value="Immunoglobulins"/>
    <property type="match status" value="1"/>
</dbReference>
<feature type="domain" description="Cellulase Ig-like" evidence="11">
    <location>
        <begin position="184"/>
        <end position="263"/>
    </location>
</feature>
<keyword evidence="3 6" id="KW-0119">Carbohydrate metabolism</keyword>
<evidence type="ECO:0000313" key="13">
    <source>
        <dbReference type="Proteomes" id="UP000188276"/>
    </source>
</evidence>
<evidence type="ECO:0000259" key="9">
    <source>
        <dbReference type="Pfam" id="PF00759"/>
    </source>
</evidence>
<dbReference type="InterPro" id="IPR013783">
    <property type="entry name" value="Ig-like_fold"/>
</dbReference>
<dbReference type="SUPFAM" id="SSF81296">
    <property type="entry name" value="E set domains"/>
    <property type="match status" value="1"/>
</dbReference>
<keyword evidence="13" id="KW-1185">Reference proteome</keyword>
<dbReference type="InterPro" id="IPR014756">
    <property type="entry name" value="Ig_E-set"/>
</dbReference>
<dbReference type="InterPro" id="IPR008979">
    <property type="entry name" value="Galactose-bd-like_sf"/>
</dbReference>
<dbReference type="GO" id="GO:0030245">
    <property type="term" value="P:cellulose catabolic process"/>
    <property type="evidence" value="ECO:0007669"/>
    <property type="project" value="UniProtKB-KW"/>
</dbReference>
<dbReference type="STRING" id="1123498.VR7878_03394"/>
<feature type="active site" evidence="7">
    <location>
        <position position="756"/>
    </location>
</feature>
<comment type="similarity">
    <text evidence="1 6 8">Belongs to the glycosyl hydrolase 9 (cellulase E) family.</text>
</comment>
<proteinExistence type="inferred from homology"/>
<dbReference type="CDD" id="cd02850">
    <property type="entry name" value="E_set_Cellulase_N"/>
    <property type="match status" value="1"/>
</dbReference>
<dbReference type="PANTHER" id="PTHR22298">
    <property type="entry name" value="ENDO-1,4-BETA-GLUCANASE"/>
    <property type="match status" value="1"/>
</dbReference>
<sequence>MNQKRLTIVTIISCGVIGLSGCSVKSASSDNHPGVHAENLLTNGHFSQGTDGWWAAGATLKSSDQMGCITFDKKGANPWDVILGQSGLALKKGEVYQIQFQAKAYQPIRVKTLVQHDGAPYTSYFLKDTALNQELKSFHYSFKPSANDDKVQLQFQMGTENPTTVCVKDISLSGPKYTKKANLSKVQVNQVGYFVNGPKRAVIATPKTSPLTWQLFDANNHQIAQGKTIPFGLNKASGENVQIIDFSDVRQPVSKAVLDVDGQRSHPFAIDNSIYRKMKYDALSFFYQQRSGIDILPEYVQRKDLARPAGHLPEIVTCFNQTDAKGNDWPGCDFSLDVTGGWYDAGDQGKYVVNGGISVWTLMNYYEREKLAHPKQTSAFADGQVKIPENHNKYNDLLDESRWMMSFMMAMQAPENSKVWVPVGDQSKQLKHLKLTQIDAGGMVFHKVADDAWTGMPLPPHKDPRKRFLSYPTTAATLNLAATAAQCARVWKDSDPAFAKQCLVAAERAWKAANLHKNVFAYDNFVGSGPYDDTQLDDEFYWAAAELFTTTGKKEYRNAIQASPYYLTTPKGDANATGDLYWKGMSAAGTLTLALVPNQLSQADKAKARANVIHTADMYLHAIAKEGYHIPYRATEYTWGSNSNFMNRSLFLGIAYDFTHDPKYADAVIDAMDYILGRNPLDQSYVSGYGSRPLMNPHHRFWAHSIDQNSPLVPPGVMSGGPNSINFSDPVASSMKGKCIGQTCWKDDIGAWTLNEVTVNWNAPFFWTASFLDDVRATHE</sequence>
<feature type="domain" description="CBM-cenC" evidence="10">
    <location>
        <begin position="39"/>
        <end position="160"/>
    </location>
</feature>
<evidence type="ECO:0000259" key="10">
    <source>
        <dbReference type="Pfam" id="PF02018"/>
    </source>
</evidence>
<evidence type="ECO:0000256" key="5">
    <source>
        <dbReference type="ARBA" id="ARBA00023326"/>
    </source>
</evidence>
<organism evidence="12 13">
    <name type="scientific">Vibrio ruber (strain DSM 16370 / JCM 11486 / BCRC 17186 / CECT 7878 / LMG 23124 / VR1)</name>
    <dbReference type="NCBI Taxonomy" id="1123498"/>
    <lineage>
        <taxon>Bacteria</taxon>
        <taxon>Pseudomonadati</taxon>
        <taxon>Pseudomonadota</taxon>
        <taxon>Gammaproteobacteria</taxon>
        <taxon>Vibrionales</taxon>
        <taxon>Vibrionaceae</taxon>
        <taxon>Vibrio</taxon>
    </lineage>
</organism>
<keyword evidence="4 6" id="KW-0326">Glycosidase</keyword>
<evidence type="ECO:0000256" key="6">
    <source>
        <dbReference type="PROSITE-ProRule" id="PRU10059"/>
    </source>
</evidence>
<dbReference type="SUPFAM" id="SSF48208">
    <property type="entry name" value="Six-hairpin glycosidases"/>
    <property type="match status" value="1"/>
</dbReference>
<keyword evidence="8" id="KW-0136">Cellulose degradation</keyword>
<evidence type="ECO:0000256" key="7">
    <source>
        <dbReference type="PROSITE-ProRule" id="PRU10060"/>
    </source>
</evidence>
<dbReference type="OrthoDB" id="9808897at2"/>
<dbReference type="SUPFAM" id="SSF49785">
    <property type="entry name" value="Galactose-binding domain-like"/>
    <property type="match status" value="1"/>
</dbReference>
<dbReference type="PROSITE" id="PS00698">
    <property type="entry name" value="GH9_3"/>
    <property type="match status" value="1"/>
</dbReference>
<dbReference type="Pfam" id="PF02927">
    <property type="entry name" value="CelD_N"/>
    <property type="match status" value="1"/>
</dbReference>
<evidence type="ECO:0000256" key="2">
    <source>
        <dbReference type="ARBA" id="ARBA00022801"/>
    </source>
</evidence>
<dbReference type="InterPro" id="IPR003305">
    <property type="entry name" value="CenC_carb-bd"/>
</dbReference>
<keyword evidence="2 6" id="KW-0378">Hydrolase</keyword>
<dbReference type="InterPro" id="IPR008928">
    <property type="entry name" value="6-hairpin_glycosidase_sf"/>
</dbReference>
<gene>
    <name evidence="12" type="primary">celK_1</name>
    <name evidence="12" type="ORF">VR7878_03394</name>
</gene>
<dbReference type="Gene3D" id="2.60.120.260">
    <property type="entry name" value="Galactose-binding domain-like"/>
    <property type="match status" value="1"/>
</dbReference>
<name>A0A1R4LSB7_VIBR1</name>
<dbReference type="InterPro" id="IPR018221">
    <property type="entry name" value="Glyco_hydro_9_His_AS"/>
</dbReference>
<dbReference type="Pfam" id="PF02018">
    <property type="entry name" value="CBM_4_9"/>
    <property type="match status" value="1"/>
</dbReference>
<evidence type="ECO:0000313" key="12">
    <source>
        <dbReference type="EMBL" id="SJN59388.1"/>
    </source>
</evidence>